<dbReference type="PRINTS" id="PR01002">
    <property type="entry name" value="FLGFLGJ"/>
</dbReference>
<gene>
    <name evidence="3" type="ORF">SAMN05216204_1407</name>
</gene>
<keyword evidence="1" id="KW-0378">Hydrolase</keyword>
<proteinExistence type="predicted"/>
<dbReference type="InterPro" id="IPR051056">
    <property type="entry name" value="Glycosyl_Hydrolase_73"/>
</dbReference>
<dbReference type="GO" id="GO:0004040">
    <property type="term" value="F:amidase activity"/>
    <property type="evidence" value="ECO:0007669"/>
    <property type="project" value="InterPro"/>
</dbReference>
<feature type="domain" description="Mannosyl-glycoprotein endo-beta-N-acetylglucosamidase-like" evidence="2">
    <location>
        <begin position="3"/>
        <end position="150"/>
    </location>
</feature>
<dbReference type="SMART" id="SM00047">
    <property type="entry name" value="LYZ2"/>
    <property type="match status" value="1"/>
</dbReference>
<keyword evidence="4" id="KW-1185">Reference proteome</keyword>
<keyword evidence="3" id="KW-0282">Flagellum</keyword>
<dbReference type="Gene3D" id="2.10.70.40">
    <property type="entry name" value="peptidoglycan hydrolase"/>
    <property type="match status" value="1"/>
</dbReference>
<dbReference type="EMBL" id="FOLD01000040">
    <property type="protein sequence ID" value="SFD83135.1"/>
    <property type="molecule type" value="Genomic_DNA"/>
</dbReference>
<dbReference type="PANTHER" id="PTHR33308:SF9">
    <property type="entry name" value="PEPTIDOGLYCAN HYDROLASE FLGJ"/>
    <property type="match status" value="1"/>
</dbReference>
<dbReference type="InterPro" id="IPR002901">
    <property type="entry name" value="MGlyc_endo_b_GlcNAc-like_dom"/>
</dbReference>
<evidence type="ECO:0000259" key="2">
    <source>
        <dbReference type="SMART" id="SM00047"/>
    </source>
</evidence>
<reference evidence="4" key="1">
    <citation type="submission" date="2016-10" db="EMBL/GenBank/DDBJ databases">
        <authorList>
            <person name="Varghese N."/>
            <person name="Submissions S."/>
        </authorList>
    </citation>
    <scope>NUCLEOTIDE SEQUENCE [LARGE SCALE GENOMIC DNA]</scope>
    <source>
        <strain evidence="4">CGMCC 1.12041</strain>
    </source>
</reference>
<dbReference type="Proteomes" id="UP000198639">
    <property type="component" value="Unassembled WGS sequence"/>
</dbReference>
<name>A0A1I1VJZ2_9BURK</name>
<protein>
    <submittedName>
        <fullName evidence="3">Flagellar protein FlgJ</fullName>
    </submittedName>
</protein>
<evidence type="ECO:0000313" key="4">
    <source>
        <dbReference type="Proteomes" id="UP000198639"/>
    </source>
</evidence>
<organism evidence="3 4">
    <name type="scientific">Massilia yuzhufengensis</name>
    <dbReference type="NCBI Taxonomy" id="1164594"/>
    <lineage>
        <taxon>Bacteria</taxon>
        <taxon>Pseudomonadati</taxon>
        <taxon>Pseudomonadota</taxon>
        <taxon>Betaproteobacteria</taxon>
        <taxon>Burkholderiales</taxon>
        <taxon>Oxalobacteraceae</taxon>
        <taxon>Telluria group</taxon>
        <taxon>Massilia</taxon>
    </lineage>
</organism>
<dbReference type="AlphaFoldDB" id="A0A1I1VJZ2"/>
<dbReference type="PANTHER" id="PTHR33308">
    <property type="entry name" value="PEPTIDOGLYCAN HYDROLASE FLGJ"/>
    <property type="match status" value="1"/>
</dbReference>
<dbReference type="RefSeq" id="WP_091876818.1">
    <property type="nucleotide sequence ID" value="NZ_FOLD01000040.1"/>
</dbReference>
<dbReference type="STRING" id="1164594.SAMN05216204_1407"/>
<sequence>MPPTAFLDLLLPAARECQRITGIPASFTLAQAALESGWGASKLAGQARNLFGVKADRSWKGETLDMLTTEVVRGKAIKVVAKWRVYPTWSACMLDRAEFFRRNPRYSKCWAEKTGEGWVRAVAAAGYATDPEYAEKVMAVIRGRNLTRFDNLEAP</sequence>
<evidence type="ECO:0000256" key="1">
    <source>
        <dbReference type="ARBA" id="ARBA00022801"/>
    </source>
</evidence>
<keyword evidence="3" id="KW-0969">Cilium</keyword>
<keyword evidence="3" id="KW-0966">Cell projection</keyword>
<dbReference type="Gene3D" id="1.10.530.10">
    <property type="match status" value="1"/>
</dbReference>
<dbReference type="OrthoDB" id="289937at2"/>
<evidence type="ECO:0000313" key="3">
    <source>
        <dbReference type="EMBL" id="SFD83135.1"/>
    </source>
</evidence>
<dbReference type="Pfam" id="PF01832">
    <property type="entry name" value="Glucosaminidase"/>
    <property type="match status" value="1"/>
</dbReference>
<accession>A0A1I1VJZ2</accession>